<dbReference type="SMART" id="SM01208">
    <property type="entry name" value="G5"/>
    <property type="match status" value="1"/>
</dbReference>
<dbReference type="Pfam" id="PF03990">
    <property type="entry name" value="DUF348"/>
    <property type="match status" value="1"/>
</dbReference>
<sequence length="115" mass="11945">TSTVTTSASTVRGFLQELGVVLADDEVVSPGLDESLDDGASVVVGVEQTTTVTVDETIAHETVRQDSDTLTQGTEKVQTTGADGTRVTTYQVTTVDGVEVSRETLVSAVTVDPVT</sequence>
<feature type="domain" description="G5" evidence="2">
    <location>
        <begin position="43"/>
        <end position="115"/>
    </location>
</feature>
<keyword evidence="1" id="KW-0732">Signal</keyword>
<protein>
    <submittedName>
        <fullName evidence="3">CAZy families GH23 protein</fullName>
    </submittedName>
</protein>
<reference evidence="3" key="1">
    <citation type="journal article" date="2013" name="Environ. Microbiol.">
        <title>Seasonally variable intestinal metagenomes of the red palm weevil (Rhynchophorus ferrugineus).</title>
        <authorList>
            <person name="Jia S."/>
            <person name="Zhang X."/>
            <person name="Zhang G."/>
            <person name="Yin A."/>
            <person name="Zhang S."/>
            <person name="Li F."/>
            <person name="Wang L."/>
            <person name="Zhao D."/>
            <person name="Yun Q."/>
            <person name="Tala"/>
            <person name="Wang J."/>
            <person name="Sun G."/>
            <person name="Baabdullah M."/>
            <person name="Yu X."/>
            <person name="Hu S."/>
            <person name="Al-Mssallem I.S."/>
            <person name="Yu J."/>
        </authorList>
    </citation>
    <scope>NUCLEOTIDE SEQUENCE</scope>
</reference>
<dbReference type="InterPro" id="IPR007137">
    <property type="entry name" value="DUF348"/>
</dbReference>
<dbReference type="EMBL" id="KF123461">
    <property type="protein sequence ID" value="AIA90764.1"/>
    <property type="molecule type" value="Genomic_DNA"/>
</dbReference>
<feature type="non-terminal residue" evidence="3">
    <location>
        <position position="1"/>
    </location>
</feature>
<name>A0A060C6B1_9ACTN</name>
<dbReference type="AlphaFoldDB" id="A0A060C6B1"/>
<dbReference type="Pfam" id="PF07501">
    <property type="entry name" value="G5"/>
    <property type="match status" value="1"/>
</dbReference>
<dbReference type="InterPro" id="IPR011098">
    <property type="entry name" value="G5_dom"/>
</dbReference>
<feature type="non-terminal residue" evidence="3">
    <location>
        <position position="115"/>
    </location>
</feature>
<evidence type="ECO:0000259" key="2">
    <source>
        <dbReference type="PROSITE" id="PS51109"/>
    </source>
</evidence>
<dbReference type="PROSITE" id="PS51109">
    <property type="entry name" value="G5"/>
    <property type="match status" value="1"/>
</dbReference>
<evidence type="ECO:0000256" key="1">
    <source>
        <dbReference type="ARBA" id="ARBA00022729"/>
    </source>
</evidence>
<evidence type="ECO:0000313" key="3">
    <source>
        <dbReference type="EMBL" id="AIA90764.1"/>
    </source>
</evidence>
<proteinExistence type="predicted"/>
<accession>A0A060C6B1</accession>
<organism evidence="3">
    <name type="scientific">uncultured Propionibacterium sp</name>
    <dbReference type="NCBI Taxonomy" id="218066"/>
    <lineage>
        <taxon>Bacteria</taxon>
        <taxon>Bacillati</taxon>
        <taxon>Actinomycetota</taxon>
        <taxon>Actinomycetes</taxon>
        <taxon>Propionibacteriales</taxon>
        <taxon>Propionibacteriaceae</taxon>
        <taxon>Propionibacterium</taxon>
        <taxon>environmental samples</taxon>
    </lineage>
</organism>
<dbReference type="Gene3D" id="2.20.230.10">
    <property type="entry name" value="Resuscitation-promoting factor rpfb"/>
    <property type="match status" value="1"/>
</dbReference>